<dbReference type="EMBL" id="EU826467">
    <property type="protein sequence ID" value="ACH62406.1"/>
    <property type="molecule type" value="Genomic_DNA"/>
</dbReference>
<organism evidence="2 3">
    <name type="scientific">Mycobacterium phage Rizal</name>
    <dbReference type="NCBI Taxonomy" id="546806"/>
    <lineage>
        <taxon>Viruses</taxon>
        <taxon>Duplodnaviria</taxon>
        <taxon>Heunggongvirae</taxon>
        <taxon>Uroviricota</taxon>
        <taxon>Caudoviricetes</taxon>
        <taxon>Ceeclamvirinae</taxon>
        <taxon>Bixzunavirus</taxon>
        <taxon>Bixzunavirus Bxz1</taxon>
    </lineage>
</organism>
<protein>
    <submittedName>
        <fullName evidence="2">Uncharacterized protein</fullName>
    </submittedName>
</protein>
<feature type="region of interest" description="Disordered" evidence="1">
    <location>
        <begin position="1"/>
        <end position="74"/>
    </location>
</feature>
<dbReference type="Proteomes" id="UP000001850">
    <property type="component" value="Segment"/>
</dbReference>
<feature type="compositionally biased region" description="Low complexity" evidence="1">
    <location>
        <begin position="53"/>
        <end position="74"/>
    </location>
</feature>
<accession>B5LJU0</accession>
<name>B5LJU0_9CAUD</name>
<evidence type="ECO:0000256" key="1">
    <source>
        <dbReference type="SAM" id="MobiDB-lite"/>
    </source>
</evidence>
<reference evidence="2 3" key="1">
    <citation type="submission" date="2008-06" db="EMBL/GenBank/DDBJ databases">
        <authorList>
            <person name="Tantoco A.T."/>
            <person name="Peebles C.L."/>
            <person name="Paladin E.C."/>
            <person name="Jacobs-Sera D."/>
            <person name="Hendrix R.W."/>
            <person name="Hatfull G.F."/>
        </authorList>
    </citation>
    <scope>NUCLEOTIDE SEQUENCE [LARGE SCALE GENOMIC DNA]</scope>
</reference>
<feature type="compositionally biased region" description="Low complexity" evidence="1">
    <location>
        <begin position="31"/>
        <end position="46"/>
    </location>
</feature>
<dbReference type="RefSeq" id="YP_002224867.1">
    <property type="nucleotide sequence ID" value="NC_011272.1"/>
</dbReference>
<feature type="compositionally biased region" description="Polar residues" evidence="1">
    <location>
        <begin position="1"/>
        <end position="11"/>
    </location>
</feature>
<evidence type="ECO:0000313" key="2">
    <source>
        <dbReference type="EMBL" id="ACH62406.1"/>
    </source>
</evidence>
<dbReference type="GeneID" id="6920983"/>
<gene>
    <name evidence="2" type="primary">202</name>
    <name evidence="2" type="ORF">RIZAL_202</name>
</gene>
<proteinExistence type="predicted"/>
<sequence length="74" mass="7734">MRIALSRQSGGTVTGDRTGIPGTLPCASCTRHPAPSARARRSAVSSRTRRPRSAGWPSHPSSSCGSSGRWPTTT</sequence>
<dbReference type="KEGG" id="vg:6920983"/>
<evidence type="ECO:0000313" key="3">
    <source>
        <dbReference type="Proteomes" id="UP000001850"/>
    </source>
</evidence>